<keyword evidence="3" id="KW-1185">Reference proteome</keyword>
<evidence type="ECO:0000259" key="1">
    <source>
        <dbReference type="PROSITE" id="PS51387"/>
    </source>
</evidence>
<evidence type="ECO:0000313" key="2">
    <source>
        <dbReference type="EMBL" id="CAH1414776.1"/>
    </source>
</evidence>
<dbReference type="InterPro" id="IPR016169">
    <property type="entry name" value="FAD-bd_PCMH_sub2"/>
</dbReference>
<name>A0AAU9LN55_9ASTR</name>
<proteinExistence type="predicted"/>
<protein>
    <recommendedName>
        <fullName evidence="1">FAD-binding PCMH-type domain-containing protein</fullName>
    </recommendedName>
</protein>
<dbReference type="InterPro" id="IPR036318">
    <property type="entry name" value="FAD-bd_PCMH-like_sf"/>
</dbReference>
<dbReference type="EMBL" id="CAKMRJ010000001">
    <property type="protein sequence ID" value="CAH1414776.1"/>
    <property type="molecule type" value="Genomic_DNA"/>
</dbReference>
<feature type="domain" description="FAD-binding PCMH-type" evidence="1">
    <location>
        <begin position="1"/>
        <end position="98"/>
    </location>
</feature>
<dbReference type="PANTHER" id="PTHR32448">
    <property type="entry name" value="OS08G0158400 PROTEIN"/>
    <property type="match status" value="1"/>
</dbReference>
<dbReference type="Gene3D" id="3.30.465.10">
    <property type="match status" value="1"/>
</dbReference>
<dbReference type="InterPro" id="IPR016166">
    <property type="entry name" value="FAD-bd_PCMH"/>
</dbReference>
<dbReference type="GO" id="GO:0071949">
    <property type="term" value="F:FAD binding"/>
    <property type="evidence" value="ECO:0007669"/>
    <property type="project" value="InterPro"/>
</dbReference>
<comment type="caution">
    <text evidence="2">The sequence shown here is derived from an EMBL/GenBank/DDBJ whole genome shotgun (WGS) entry which is preliminary data.</text>
</comment>
<accession>A0AAU9LN55</accession>
<dbReference type="AlphaFoldDB" id="A0AAU9LN55"/>
<dbReference type="PROSITE" id="PS51387">
    <property type="entry name" value="FAD_PCMH"/>
    <property type="match status" value="1"/>
</dbReference>
<reference evidence="2 3" key="1">
    <citation type="submission" date="2022-01" db="EMBL/GenBank/DDBJ databases">
        <authorList>
            <person name="Xiong W."/>
            <person name="Schranz E."/>
        </authorList>
    </citation>
    <scope>NUCLEOTIDE SEQUENCE [LARGE SCALE GENOMIC DNA]</scope>
</reference>
<dbReference type="Gene3D" id="3.40.462.20">
    <property type="match status" value="1"/>
</dbReference>
<organism evidence="2 3">
    <name type="scientific">Lactuca virosa</name>
    <dbReference type="NCBI Taxonomy" id="75947"/>
    <lineage>
        <taxon>Eukaryota</taxon>
        <taxon>Viridiplantae</taxon>
        <taxon>Streptophyta</taxon>
        <taxon>Embryophyta</taxon>
        <taxon>Tracheophyta</taxon>
        <taxon>Spermatophyta</taxon>
        <taxon>Magnoliopsida</taxon>
        <taxon>eudicotyledons</taxon>
        <taxon>Gunneridae</taxon>
        <taxon>Pentapetalae</taxon>
        <taxon>asterids</taxon>
        <taxon>campanulids</taxon>
        <taxon>Asterales</taxon>
        <taxon>Asteraceae</taxon>
        <taxon>Cichorioideae</taxon>
        <taxon>Cichorieae</taxon>
        <taxon>Lactucinae</taxon>
        <taxon>Lactuca</taxon>
    </lineage>
</organism>
<dbReference type="SUPFAM" id="SSF56176">
    <property type="entry name" value="FAD-binding/transporter-associated domain-like"/>
    <property type="match status" value="1"/>
</dbReference>
<evidence type="ECO:0000313" key="3">
    <source>
        <dbReference type="Proteomes" id="UP001157418"/>
    </source>
</evidence>
<sequence>MIDFTKMSISQKTDTLYFPGGFCPIVGLGGYLSGGGYGNLIRKYGTATDNILDFRFIDVNGNILDRKSMGEDLFWVIRGGGASSFGIVLAWKLRFVPVPEIVTVFILNKTLEQEATEIFHKYQCVAPTIDRNLHIRTQVFGEYIVNTTKKTIRIMFEGIYQGTRDTLLPLLDENFPELVLHKRFVKNQKHLVNPCVLGLAKLHPD</sequence>
<dbReference type="Proteomes" id="UP001157418">
    <property type="component" value="Unassembled WGS sequence"/>
</dbReference>
<gene>
    <name evidence="2" type="ORF">LVIROSA_LOCUS2669</name>
</gene>